<feature type="transmembrane region" description="Helical" evidence="1">
    <location>
        <begin position="12"/>
        <end position="36"/>
    </location>
</feature>
<dbReference type="RefSeq" id="WP_120101519.1">
    <property type="nucleotide sequence ID" value="NZ_CP031843.2"/>
</dbReference>
<keyword evidence="1" id="KW-0812">Transmembrane</keyword>
<dbReference type="InterPro" id="IPR046161">
    <property type="entry name" value="DUF6163"/>
</dbReference>
<gene>
    <name evidence="2" type="ORF">D1093_06680</name>
</gene>
<keyword evidence="1" id="KW-0472">Membrane</keyword>
<name>A0A5B9CYT1_9HYPH</name>
<organism evidence="2 3">
    <name type="scientific">Bartonella kosoyi</name>
    <dbReference type="NCBI Taxonomy" id="2133959"/>
    <lineage>
        <taxon>Bacteria</taxon>
        <taxon>Pseudomonadati</taxon>
        <taxon>Pseudomonadota</taxon>
        <taxon>Alphaproteobacteria</taxon>
        <taxon>Hyphomicrobiales</taxon>
        <taxon>Bartonellaceae</taxon>
        <taxon>Bartonella</taxon>
    </lineage>
</organism>
<keyword evidence="1" id="KW-1133">Transmembrane helix</keyword>
<evidence type="ECO:0000313" key="2">
    <source>
        <dbReference type="EMBL" id="QEE09307.1"/>
    </source>
</evidence>
<feature type="transmembrane region" description="Helical" evidence="1">
    <location>
        <begin position="56"/>
        <end position="75"/>
    </location>
</feature>
<protein>
    <submittedName>
        <fullName evidence="2">Permease of the major facilitator superfamily</fullName>
    </submittedName>
</protein>
<sequence>MKNNSHKRISKINLIYNCYLRFLAFICLSLSILYWIRLVGVFPGVLWRFDLMPWQWQFASAILAILYPVALIGLWMYSLWGIILWCSAALIEIITLYYSNFVDQPFVPLFHGILFLVFVILQIMMIFFKRKKNKKNKEKYL</sequence>
<proteinExistence type="predicted"/>
<dbReference type="Pfam" id="PF19660">
    <property type="entry name" value="DUF6163"/>
    <property type="match status" value="1"/>
</dbReference>
<reference evidence="2 3" key="1">
    <citation type="journal article" date="2020" name="Int. J. Syst. Evol. Microbiol.">
        <title>Bartonella kosoyi sp. nov. and Bartonella krasnovii sp. nov., two novel species closely related to the zoonotic Bartonella elizabethae, isolated from black rats and wild desert rodent-fleas.</title>
        <authorList>
            <person name="Gutierrez R."/>
            <person name="Shalit T."/>
            <person name="Markus B."/>
            <person name="Yuan C."/>
            <person name="Nachum-Biala Y."/>
            <person name="Elad D."/>
            <person name="Harrus S."/>
        </authorList>
    </citation>
    <scope>NUCLEOTIDE SEQUENCE [LARGE SCALE GENOMIC DNA]</scope>
    <source>
        <strain evidence="2 3">Tel Aviv</strain>
    </source>
</reference>
<evidence type="ECO:0000313" key="3">
    <source>
        <dbReference type="Proteomes" id="UP000321940"/>
    </source>
</evidence>
<evidence type="ECO:0000256" key="1">
    <source>
        <dbReference type="SAM" id="Phobius"/>
    </source>
</evidence>
<keyword evidence="3" id="KW-1185">Reference proteome</keyword>
<feature type="transmembrane region" description="Helical" evidence="1">
    <location>
        <begin position="106"/>
        <end position="128"/>
    </location>
</feature>
<dbReference type="EMBL" id="CP031843">
    <property type="protein sequence ID" value="QEE09307.1"/>
    <property type="molecule type" value="Genomic_DNA"/>
</dbReference>
<dbReference type="Proteomes" id="UP000321940">
    <property type="component" value="Chromosome"/>
</dbReference>
<dbReference type="KEGG" id="bky:D1093_06680"/>
<dbReference type="AlphaFoldDB" id="A0A5B9CYT1"/>
<feature type="transmembrane region" description="Helical" evidence="1">
    <location>
        <begin position="82"/>
        <end position="100"/>
    </location>
</feature>
<accession>A0A5B9CYT1</accession>